<gene>
    <name evidence="2" type="ORF">PMIN01_11930</name>
    <name evidence="1" type="ORF">PMIN01_13544</name>
</gene>
<dbReference type="AlphaFoldDB" id="A0A9P6KJC8"/>
<dbReference type="EMBL" id="WJXW01000020">
    <property type="protein sequence ID" value="KAF9728411.1"/>
    <property type="molecule type" value="Genomic_DNA"/>
</dbReference>
<name>A0A9P6KJC8_9PLEO</name>
<proteinExistence type="predicted"/>
<reference evidence="1" key="1">
    <citation type="journal article" date="2020" name="Mol. Plant Microbe Interact.">
        <title>Genome Sequence of the Biocontrol Agent Coniothyrium minitans strain Conio (IMI 134523).</title>
        <authorList>
            <person name="Patel D."/>
            <person name="Shittu T.A."/>
            <person name="Baroncelli R."/>
            <person name="Muthumeenakshi S."/>
            <person name="Osborne T.H."/>
            <person name="Janganan T.K."/>
            <person name="Sreenivasaprasad S."/>
        </authorList>
    </citation>
    <scope>NUCLEOTIDE SEQUENCE</scope>
    <source>
        <strain evidence="1">Conio</strain>
    </source>
</reference>
<dbReference type="EMBL" id="WJXW01000015">
    <property type="protein sequence ID" value="KAF9729997.1"/>
    <property type="molecule type" value="Genomic_DNA"/>
</dbReference>
<accession>A0A9P6KJC8</accession>
<organism evidence="1 3">
    <name type="scientific">Paraphaeosphaeria minitans</name>
    <dbReference type="NCBI Taxonomy" id="565426"/>
    <lineage>
        <taxon>Eukaryota</taxon>
        <taxon>Fungi</taxon>
        <taxon>Dikarya</taxon>
        <taxon>Ascomycota</taxon>
        <taxon>Pezizomycotina</taxon>
        <taxon>Dothideomycetes</taxon>
        <taxon>Pleosporomycetidae</taxon>
        <taxon>Pleosporales</taxon>
        <taxon>Massarineae</taxon>
        <taxon>Didymosphaeriaceae</taxon>
        <taxon>Paraphaeosphaeria</taxon>
    </lineage>
</organism>
<protein>
    <submittedName>
        <fullName evidence="1">Uncharacterized protein</fullName>
    </submittedName>
</protein>
<evidence type="ECO:0000313" key="3">
    <source>
        <dbReference type="Proteomes" id="UP000756921"/>
    </source>
</evidence>
<keyword evidence="3" id="KW-1185">Reference proteome</keyword>
<sequence>MSITQSFLKITIASSPLSRICTAPSFVA</sequence>
<comment type="caution">
    <text evidence="1">The sequence shown here is derived from an EMBL/GenBank/DDBJ whole genome shotgun (WGS) entry which is preliminary data.</text>
</comment>
<evidence type="ECO:0000313" key="1">
    <source>
        <dbReference type="EMBL" id="KAF9728411.1"/>
    </source>
</evidence>
<evidence type="ECO:0000313" key="2">
    <source>
        <dbReference type="EMBL" id="KAF9729997.1"/>
    </source>
</evidence>
<dbReference type="Proteomes" id="UP000756921">
    <property type="component" value="Unassembled WGS sequence"/>
</dbReference>